<dbReference type="EMBL" id="KQ978644">
    <property type="protein sequence ID" value="KYN29466.1"/>
    <property type="molecule type" value="Genomic_DNA"/>
</dbReference>
<feature type="non-terminal residue" evidence="2">
    <location>
        <position position="1"/>
    </location>
</feature>
<evidence type="ECO:0000313" key="2">
    <source>
        <dbReference type="EMBL" id="KYN29466.1"/>
    </source>
</evidence>
<dbReference type="InterPro" id="IPR031947">
    <property type="entry name" value="Headcase_mid"/>
</dbReference>
<reference evidence="2 3" key="1">
    <citation type="submission" date="2015-09" db="EMBL/GenBank/DDBJ databases">
        <title>Trachymyrmex cornetzi WGS genome.</title>
        <authorList>
            <person name="Nygaard S."/>
            <person name="Hu H."/>
            <person name="Boomsma J."/>
            <person name="Zhang G."/>
        </authorList>
    </citation>
    <scope>NUCLEOTIDE SEQUENCE [LARGE SCALE GENOMIC DNA]</scope>
    <source>
        <strain evidence="2">Tcor2-1</strain>
        <tissue evidence="2">Whole body</tissue>
    </source>
</reference>
<evidence type="ECO:0000259" key="1">
    <source>
        <dbReference type="Pfam" id="PF16002"/>
    </source>
</evidence>
<proteinExistence type="predicted"/>
<dbReference type="Pfam" id="PF16002">
    <property type="entry name" value="Headcase"/>
    <property type="match status" value="1"/>
</dbReference>
<feature type="domain" description="Headcase middle" evidence="1">
    <location>
        <begin position="3"/>
        <end position="34"/>
    </location>
</feature>
<accession>A0A151JQY9</accession>
<protein>
    <submittedName>
        <fullName evidence="2">Headcase protein</fullName>
    </submittedName>
</protein>
<name>A0A151JQY9_9HYME</name>
<sequence length="81" mass="9342">IQSCGANGIFSRRLDFSAFNSLPRTKLNSYHIKNFAYGAFELRRVALQWTDWRSSGSDKSLTITTFTKRSRNNTLTEQESF</sequence>
<gene>
    <name evidence="2" type="ORF">ALC57_01083</name>
</gene>
<organism evidence="2 3">
    <name type="scientific">Trachymyrmex cornetzi</name>
    <dbReference type="NCBI Taxonomy" id="471704"/>
    <lineage>
        <taxon>Eukaryota</taxon>
        <taxon>Metazoa</taxon>
        <taxon>Ecdysozoa</taxon>
        <taxon>Arthropoda</taxon>
        <taxon>Hexapoda</taxon>
        <taxon>Insecta</taxon>
        <taxon>Pterygota</taxon>
        <taxon>Neoptera</taxon>
        <taxon>Endopterygota</taxon>
        <taxon>Hymenoptera</taxon>
        <taxon>Apocrita</taxon>
        <taxon>Aculeata</taxon>
        <taxon>Formicoidea</taxon>
        <taxon>Formicidae</taxon>
        <taxon>Myrmicinae</taxon>
        <taxon>Trachymyrmex</taxon>
    </lineage>
</organism>
<keyword evidence="3" id="KW-1185">Reference proteome</keyword>
<evidence type="ECO:0000313" key="3">
    <source>
        <dbReference type="Proteomes" id="UP000078492"/>
    </source>
</evidence>
<dbReference type="AlphaFoldDB" id="A0A151JQY9"/>
<dbReference type="STRING" id="471704.A0A151JQY9"/>
<dbReference type="Proteomes" id="UP000078492">
    <property type="component" value="Unassembled WGS sequence"/>
</dbReference>